<dbReference type="Pfam" id="PF04465">
    <property type="entry name" value="DUF499"/>
    <property type="match status" value="1"/>
</dbReference>
<feature type="compositionally biased region" description="Low complexity" evidence="1">
    <location>
        <begin position="874"/>
        <end position="888"/>
    </location>
</feature>
<keyword evidence="2" id="KW-0067">ATP-binding</keyword>
<dbReference type="EMBL" id="JABMCH010000041">
    <property type="protein sequence ID" value="NUU45633.1"/>
    <property type="molecule type" value="Genomic_DNA"/>
</dbReference>
<proteinExistence type="predicted"/>
<protein>
    <submittedName>
        <fullName evidence="2">ATP-binding protein</fullName>
    </submittedName>
</protein>
<accession>A0A7Y6B1M7</accession>
<name>A0A7Y6B1M7_9SPHN</name>
<gene>
    <name evidence="2" type="ORF">HP438_01370</name>
</gene>
<dbReference type="Proteomes" id="UP000536441">
    <property type="component" value="Unassembled WGS sequence"/>
</dbReference>
<feature type="compositionally biased region" description="Polar residues" evidence="1">
    <location>
        <begin position="842"/>
        <end position="851"/>
    </location>
</feature>
<keyword evidence="3" id="KW-1185">Reference proteome</keyword>
<comment type="caution">
    <text evidence="2">The sequence shown here is derived from an EMBL/GenBank/DDBJ whole genome shotgun (WGS) entry which is preliminary data.</text>
</comment>
<dbReference type="InterPro" id="IPR007555">
    <property type="entry name" value="DUF499"/>
</dbReference>
<dbReference type="AlphaFoldDB" id="A0A7Y6B1M7"/>
<dbReference type="GO" id="GO:0005524">
    <property type="term" value="F:ATP binding"/>
    <property type="evidence" value="ECO:0007669"/>
    <property type="project" value="UniProtKB-KW"/>
</dbReference>
<reference evidence="2 3" key="1">
    <citation type="submission" date="2020-05" db="EMBL/GenBank/DDBJ databases">
        <title>Genome Sequencing of Type Strains.</title>
        <authorList>
            <person name="Lemaire J.F."/>
            <person name="Inderbitzin P."/>
            <person name="Gregorio O.A."/>
            <person name="Collins S.B."/>
            <person name="Wespe N."/>
            <person name="Knight-Connoni V."/>
        </authorList>
    </citation>
    <scope>NUCLEOTIDE SEQUENCE [LARGE SCALE GENOMIC DNA]</scope>
    <source>
        <strain evidence="2 3">DSM 100049</strain>
    </source>
</reference>
<dbReference type="RefSeq" id="WP_175310430.1">
    <property type="nucleotide sequence ID" value="NZ_CBCRYR010000027.1"/>
</dbReference>
<evidence type="ECO:0000313" key="3">
    <source>
        <dbReference type="Proteomes" id="UP000536441"/>
    </source>
</evidence>
<evidence type="ECO:0000256" key="1">
    <source>
        <dbReference type="SAM" id="MobiDB-lite"/>
    </source>
</evidence>
<keyword evidence="2" id="KW-0547">Nucleotide-binding</keyword>
<feature type="region of interest" description="Disordered" evidence="1">
    <location>
        <begin position="817"/>
        <end position="888"/>
    </location>
</feature>
<organism evidence="2 3">
    <name type="scientific">Sphingomonas zeae</name>
    <dbReference type="NCBI Taxonomy" id="1646122"/>
    <lineage>
        <taxon>Bacteria</taxon>
        <taxon>Pseudomonadati</taxon>
        <taxon>Pseudomonadota</taxon>
        <taxon>Alphaproteobacteria</taxon>
        <taxon>Sphingomonadales</taxon>
        <taxon>Sphingomonadaceae</taxon>
        <taxon>Sphingomonas</taxon>
    </lineage>
</organism>
<evidence type="ECO:0000313" key="2">
    <source>
        <dbReference type="EMBL" id="NUU45633.1"/>
    </source>
</evidence>
<sequence>MASTTIFGTCQPRQDILNGTMSEAEFAARLGPVLSGQGPADYVDARRFFANTYPTAGLKELLGQVLSRLSGHGSSSAVFRLDTSFGGGKTHGLIALIHGAREGASVPNMGEFVTLPSLPTGTSVAAFDGEASDPSNGRTMGDGIRAFTPWGEIAYQIGGAAGYEIVRKSDEMRRAPGADTLAEVFGDRTVLVVLDELGEYLRKCPDAYGRDQISAFLKALFAAVESRPRAAVVFTLAVRSDGKATDAFARENEEISRIVSELESVSGRKATILNPTSDDETAAVLKRRLFERVDVPQETMDAYCQLWTQYRDRIDAGHQGAEARTALAASYPFHPDLLDTLTGKTATLADFQRVRGMLRILAKTVASVWAKRPKDAAMIHTHHVDLGDEGIRREFTTRLNQSQYDSAILNDIDGKAGRAALAAGIDADRFGGLLPYASYVARTIFVHTMAYNNELRGLTPAHLRYSVLSPDADLSFVSDAEAAFIQGSAYLDDRPGAPLRFNAEANLTQIIAREERNVEAEALRVETDSRIKDIFGGNGSFEAIPFPAGAFDVPDDIGDGKPRLAIVHHQALSIGNVVDEVPDLISTIYQRKGQDGGGLRQLRNNLVFLVADDRHVQHLTATVSRHLALQELKRADRLNELADHQKAQVIELARRSESDIAIAIQQCYRHLFYPSRTALGGGTVSLDLATIDQHSASERPGSGQTQIVRQLSDIGKLRTPEDQPDLPQFVRDRTPLKRIGQMTAADLRAEFRRDPSLPMHVGDDPFRKLVIKGITDGVFVYQREGLTAGKGDPVPSIVIDGSSIISTADYARDHGIFPRSVKTPEPETPIGGPMVNGGDVPGSTTSTKPNGNGSGIQAPAVPFGAQPGAGGQPAGTPAPSTPSAQTFSGEGVLKDALSTVFQRARAAKIEKVSSLSLTPFEVGHFFMLLNVVESVPGATKKANATIEFETTAGSVISMSIDGTVADAKQTREFVEPQLRAAAEKHVETGIQLEFADGLALSGDEPEKIIERLTKFGTSAAFVEVTAEA</sequence>